<evidence type="ECO:0000313" key="10">
    <source>
        <dbReference type="Proteomes" id="UP000758603"/>
    </source>
</evidence>
<dbReference type="SMART" id="SM00827">
    <property type="entry name" value="PKS_AT"/>
    <property type="match status" value="1"/>
</dbReference>
<dbReference type="PANTHER" id="PTHR43775">
    <property type="entry name" value="FATTY ACID SYNTHASE"/>
    <property type="match status" value="1"/>
</dbReference>
<dbReference type="InterPro" id="IPR020841">
    <property type="entry name" value="PKS_Beta-ketoAc_synthase_dom"/>
</dbReference>
<dbReference type="InterPro" id="IPR009081">
    <property type="entry name" value="PP-bd_ACP"/>
</dbReference>
<dbReference type="InterPro" id="IPR049900">
    <property type="entry name" value="PKS_mFAS_DH"/>
</dbReference>
<dbReference type="InterPro" id="IPR049551">
    <property type="entry name" value="PKS_DH_C"/>
</dbReference>
<dbReference type="Gene3D" id="1.10.1200.10">
    <property type="entry name" value="ACP-like"/>
    <property type="match status" value="2"/>
</dbReference>
<feature type="region of interest" description="N-terminal hotdog fold" evidence="5">
    <location>
        <begin position="1387"/>
        <end position="1519"/>
    </location>
</feature>
<dbReference type="InterPro" id="IPR032088">
    <property type="entry name" value="SAT"/>
</dbReference>
<dbReference type="Pfam" id="PF00975">
    <property type="entry name" value="Thioesterase"/>
    <property type="match status" value="1"/>
</dbReference>
<evidence type="ECO:0000313" key="9">
    <source>
        <dbReference type="EMBL" id="KAH6654691.1"/>
    </source>
</evidence>
<keyword evidence="2" id="KW-0597">Phosphoprotein</keyword>
<dbReference type="Pfam" id="PF00550">
    <property type="entry name" value="PP-binding"/>
    <property type="match status" value="2"/>
</dbReference>
<feature type="active site" description="Proton donor; for dehydratase activity" evidence="5">
    <location>
        <position position="1607"/>
    </location>
</feature>
<dbReference type="InterPro" id="IPR029058">
    <property type="entry name" value="AB_hydrolase_fold"/>
</dbReference>
<evidence type="ECO:0000256" key="1">
    <source>
        <dbReference type="ARBA" id="ARBA00022450"/>
    </source>
</evidence>
<dbReference type="InterPro" id="IPR042104">
    <property type="entry name" value="PKS_dehydratase_sf"/>
</dbReference>
<keyword evidence="10" id="KW-1185">Reference proteome</keyword>
<dbReference type="Pfam" id="PF00109">
    <property type="entry name" value="ketoacyl-synt"/>
    <property type="match status" value="1"/>
</dbReference>
<dbReference type="Gene3D" id="3.10.129.110">
    <property type="entry name" value="Polyketide synthase dehydratase"/>
    <property type="match status" value="1"/>
</dbReference>
<dbReference type="EMBL" id="JAGPXC010000004">
    <property type="protein sequence ID" value="KAH6654691.1"/>
    <property type="molecule type" value="Genomic_DNA"/>
</dbReference>
<dbReference type="SUPFAM" id="SSF53474">
    <property type="entry name" value="alpha/beta-Hydrolases"/>
    <property type="match status" value="1"/>
</dbReference>
<dbReference type="InterPro" id="IPR014043">
    <property type="entry name" value="Acyl_transferase_dom"/>
</dbReference>
<feature type="domain" description="Ketosynthase family 3 (KS3)" evidence="7">
    <location>
        <begin position="457"/>
        <end position="888"/>
    </location>
</feature>
<name>A0A9P8UMB5_9PEZI</name>
<sequence>MTRNSLAKYLETTVAHSDAIKCIIDIGSAMDRRCRQSPTLNGVFELTQNDPLPDECGTGRKRLYTEPDYVFFYKDILRLSQMPAGRIETQYCLLEAARFRHLLTLTTNPVLNAFFEQSQKGLQVEIGRLPLHQRNTFPRFANIAELLAKQSEGDLHAALQTALTCTYHLAEFIRVHSDGTQSYPTPNDSYLLGLCAGGLAAAAISCATSVAELLPLAVHSVAVSFRLVLCAVEMRDRIQPQVENKSWSIMVIDVLHATARIIISDFSHANHIPTHSRPYITADSPAGVTISGPPDVLEKLKQASPLLGKRIITLPIYVTSHAPHLFTTEDVTSIMETTTAKTWASYVSKVPIVSCSTGRLVSAGAFNTVLRNAAEQCLREPLSWGKINAEFPTILFENSNLGRIKVLPVGTKATMQAQLREYVSSKYMSESQRPSIEVVSIDATKEKDGLEYVPYSKSKIAVCGLAGRFPGAESPEAFWELLSKGVDTVSEVPANRWDVKTHVDTSGKSKNTSAVPWGCWLNDPELFDARFFGISPKEAPYLDPAQRLALMVTYEAMETAGIVPDATPSTQKERIGVYLGMSSNDYGETNSTQLIGTHSIVGGIRPFVSGRMNYSHKFAGPSYVVDTACSSSLAAMQLAVNALRMGDVDTAVAGGTNVITNPDGHAGLDRGFFLSKTGNCKTFDDGADGYCRGEGIGLVLLKRLDDAIQDGDPIQAVIVDVKTNHSAESDSITRPHAPTQIKLFEKVFSTSGVDPNDISYIEMHGTGTQHGDAAEMTLVLATFAPDTQRRARGQPLYLGAAKANIGHGEAVSGITSVAKVLLMMRNNSIPPHCGIKTTINHTFPSDMKDRNVHIAFKPTSWPRGVAPRKVLLNNFSAPGGNTAMILEDAPAQQVASAQDDRTSHIIAFSAKSGESLLGNMRALLQSLDDKVDESPPLVSNLSYTTTARRQHHNHRASVVASSLEDVRIGLRSAIQEKQGFTRVILSPKIVFAFTGQGSQYMAMGSDLMKLSHFRESFRRLNQLAVVLGYPEFEKVITGSTNVIESYPPVVVQLAVTCLEIALSQLWLSWGIKPDAVVGHSLGEYAALNAAGVLSDADTIYLVGERAKLLQSSCTANTHGMLAVKTSAAEIQTSVVGRRFEIACINGPNDIVLGGPVDQIDSLRSALTSMGVKATPVSVPFAFHTSQVEPLLNEFATAARSITFNKPRIPVLSPLLGRTVTDDKIFGPDYLVRHCRETVNMHDTLRSAYTDGRIVNEKSIFLGIGPHPVVSSMIKASLGSSLTTIPSIQRGKDTWPLLAEALAYLYRAGVDINWVDWHQDFKAALQVIPLPTYSWDLKSYWIQYVGDWSLRKGESATIEVSDSVGPKVPEPSSVLRRPEPKIESTTVHKILREESDEKKAYVLVESDLSRSDLLPIVQGHFVNNIPLCTPSVYAEIALTVGKYLIDKYMPFSQDRLVDVANMEVERALIAKGKGAQMLRASAKVDWLTKTASFSFFSVNAQGQSIIEHATCKTVFRNASDLLPALIATRNQQVKLFDKVTQDVQSGKAFKLNMDVSFKMVAGLAKFHKEYRSSGDIALNGTTLEAVSNATFNSVKKDGDFVCHPAIIDGFTQICGFTMNAKATTDLEHEVYVNRGWDSLRIFKDVSHTANYQLYAKMIRQEGTMYKGDVVVLDEEGITASFKGVALRGIPRKAFDMVLQAANEGRELSGSSGVNAARAVVSLKPQSTQHSGVVTAHVVAQPATATVAVHLPAATVITRQTPKRATSKYPSALAIILEETGIAENELSDDSAFADMGVDSLLSMVINSRFKEELGLDIEDESNSVFMTYPTIKHFKDLLNVYREQPEVEDAISVVEVAPAHVPLPIPATIETSGPTQSSVPQQSTSQLNVVRSDAPKRIDLPPPSSFKSILDIIAEETGVDIADLTDECPLADVGIDSLLSMVIASRIREELSLEMEAEDGFFVAYPTIKHIRQFCISASPNSSQGLLTPETERLYASSNNSGNDVVSLPEECVTPTDSSLESEVMPTNVPKAMNNIKSTRSFTSCRPATSVILQGFPKTAKKTLFLLPDGGGSSSSYVPLPRLDGDTAIVGLNCPYARDPENMNCHISDLMKAYISEIQRRQPKGPYHIGGWSSGGVMAYIAIQLLLEAGEEVGTLLILDSPMPATMDKLPPHFYNYCKAIGLFGDVQPPPYLVPHFDATVDVLDTYAVSPISTAVKPKKPLKLAIIWASQSVADGAGKPSFPTHLPHNSVGLAFMVARRTDFGPAGWETLLPADTQIVTGKIDANHFSMMQKPSISQVGRFIDRVMG</sequence>
<keyword evidence="1" id="KW-0596">Phosphopantetheine</keyword>
<evidence type="ECO:0008006" key="11">
    <source>
        <dbReference type="Google" id="ProtNLM"/>
    </source>
</evidence>
<dbReference type="SUPFAM" id="SSF52151">
    <property type="entry name" value="FabD/lysophospholipase-like"/>
    <property type="match status" value="1"/>
</dbReference>
<feature type="region of interest" description="C-terminal hotdog fold" evidence="5">
    <location>
        <begin position="1547"/>
        <end position="1694"/>
    </location>
</feature>
<dbReference type="Gene3D" id="3.30.70.3290">
    <property type="match status" value="1"/>
</dbReference>
<dbReference type="FunFam" id="3.40.366.10:FF:000002">
    <property type="entry name" value="Probable polyketide synthase 2"/>
    <property type="match status" value="1"/>
</dbReference>
<dbReference type="InterPro" id="IPR016035">
    <property type="entry name" value="Acyl_Trfase/lysoPLipase"/>
</dbReference>
<reference evidence="9" key="1">
    <citation type="journal article" date="2021" name="Nat. Commun.">
        <title>Genetic determinants of endophytism in the Arabidopsis root mycobiome.</title>
        <authorList>
            <person name="Mesny F."/>
            <person name="Miyauchi S."/>
            <person name="Thiergart T."/>
            <person name="Pickel B."/>
            <person name="Atanasova L."/>
            <person name="Karlsson M."/>
            <person name="Huettel B."/>
            <person name="Barry K.W."/>
            <person name="Haridas S."/>
            <person name="Chen C."/>
            <person name="Bauer D."/>
            <person name="Andreopoulos W."/>
            <person name="Pangilinan J."/>
            <person name="LaButti K."/>
            <person name="Riley R."/>
            <person name="Lipzen A."/>
            <person name="Clum A."/>
            <person name="Drula E."/>
            <person name="Henrissat B."/>
            <person name="Kohler A."/>
            <person name="Grigoriev I.V."/>
            <person name="Martin F.M."/>
            <person name="Hacquard S."/>
        </authorList>
    </citation>
    <scope>NUCLEOTIDE SEQUENCE</scope>
    <source>
        <strain evidence="9">MPI-SDFR-AT-0073</strain>
    </source>
</reference>
<dbReference type="RefSeq" id="XP_045958961.1">
    <property type="nucleotide sequence ID" value="XM_046105911.1"/>
</dbReference>
<dbReference type="Pfam" id="PF02801">
    <property type="entry name" value="Ketoacyl-synt_C"/>
    <property type="match status" value="1"/>
</dbReference>
<dbReference type="Gene3D" id="3.40.366.10">
    <property type="entry name" value="Malonyl-Coenzyme A Acyl Carrier Protein, domain 2"/>
    <property type="match status" value="1"/>
</dbReference>
<dbReference type="SMART" id="SM00825">
    <property type="entry name" value="PKS_KS"/>
    <property type="match status" value="1"/>
</dbReference>
<dbReference type="Pfam" id="PF22621">
    <property type="entry name" value="CurL-like_PKS_C"/>
    <property type="match status" value="1"/>
</dbReference>
<dbReference type="FunFam" id="1.10.1200.10:FF:000011">
    <property type="entry name" value="Sterigmatocystin biosynthesis polyketide synthase"/>
    <property type="match status" value="1"/>
</dbReference>
<dbReference type="PROSITE" id="PS00606">
    <property type="entry name" value="KS3_1"/>
    <property type="match status" value="1"/>
</dbReference>
<dbReference type="Gene3D" id="3.40.47.10">
    <property type="match status" value="1"/>
</dbReference>
<dbReference type="InterPro" id="IPR036736">
    <property type="entry name" value="ACP-like_sf"/>
</dbReference>
<feature type="active site" description="Proton acceptor; for dehydratase activity" evidence="5">
    <location>
        <position position="1419"/>
    </location>
</feature>
<evidence type="ECO:0000256" key="2">
    <source>
        <dbReference type="ARBA" id="ARBA00022553"/>
    </source>
</evidence>
<evidence type="ECO:0000256" key="5">
    <source>
        <dbReference type="PROSITE-ProRule" id="PRU01363"/>
    </source>
</evidence>
<dbReference type="CDD" id="cd00833">
    <property type="entry name" value="PKS"/>
    <property type="match status" value="1"/>
</dbReference>
<dbReference type="PROSITE" id="PS52019">
    <property type="entry name" value="PKS_MFAS_DH"/>
    <property type="match status" value="1"/>
</dbReference>
<evidence type="ECO:0000256" key="4">
    <source>
        <dbReference type="ARBA" id="ARBA00023268"/>
    </source>
</evidence>
<dbReference type="InterPro" id="IPR030918">
    <property type="entry name" value="PT_fungal_PKS"/>
</dbReference>
<gene>
    <name evidence="9" type="ORF">BKA67DRAFT_646384</name>
</gene>
<evidence type="ECO:0000259" key="8">
    <source>
        <dbReference type="PROSITE" id="PS52019"/>
    </source>
</evidence>
<dbReference type="Proteomes" id="UP000758603">
    <property type="component" value="Unassembled WGS sequence"/>
</dbReference>
<dbReference type="SUPFAM" id="SSF47336">
    <property type="entry name" value="ACP-like"/>
    <property type="match status" value="2"/>
</dbReference>
<dbReference type="Gene3D" id="3.40.50.1820">
    <property type="entry name" value="alpha/beta hydrolase"/>
    <property type="match status" value="1"/>
</dbReference>
<dbReference type="InterPro" id="IPR016036">
    <property type="entry name" value="Malonyl_transacylase_ACP-bd"/>
</dbReference>
<organism evidence="9 10">
    <name type="scientific">Truncatella angustata</name>
    <dbReference type="NCBI Taxonomy" id="152316"/>
    <lineage>
        <taxon>Eukaryota</taxon>
        <taxon>Fungi</taxon>
        <taxon>Dikarya</taxon>
        <taxon>Ascomycota</taxon>
        <taxon>Pezizomycotina</taxon>
        <taxon>Sordariomycetes</taxon>
        <taxon>Xylariomycetidae</taxon>
        <taxon>Amphisphaeriales</taxon>
        <taxon>Sporocadaceae</taxon>
        <taxon>Truncatella</taxon>
    </lineage>
</organism>
<dbReference type="Pfam" id="PF14765">
    <property type="entry name" value="PS-DH"/>
    <property type="match status" value="1"/>
</dbReference>
<dbReference type="SUPFAM" id="SSF53901">
    <property type="entry name" value="Thiolase-like"/>
    <property type="match status" value="1"/>
</dbReference>
<dbReference type="GeneID" id="70134802"/>
<protein>
    <recommendedName>
        <fullName evidence="11">Polyketide synthase</fullName>
    </recommendedName>
</protein>
<feature type="domain" description="Carrier" evidence="6">
    <location>
        <begin position="1761"/>
        <end position="1841"/>
    </location>
</feature>
<dbReference type="FunFam" id="3.40.50.1820:FF:000116">
    <property type="entry name" value="Sterigmatocystin biosynthesis polyketide synthase"/>
    <property type="match status" value="1"/>
</dbReference>
<dbReference type="InterPro" id="IPR014031">
    <property type="entry name" value="Ketoacyl_synth_C"/>
</dbReference>
<feature type="domain" description="Carrier" evidence="6">
    <location>
        <begin position="1899"/>
        <end position="1978"/>
    </location>
</feature>
<dbReference type="InterPro" id="IPR001031">
    <property type="entry name" value="Thioesterase"/>
</dbReference>
<evidence type="ECO:0000259" key="7">
    <source>
        <dbReference type="PROSITE" id="PS52004"/>
    </source>
</evidence>
<keyword evidence="4" id="KW-0511">Multifunctional enzyme</keyword>
<dbReference type="InterPro" id="IPR018201">
    <property type="entry name" value="Ketoacyl_synth_AS"/>
</dbReference>
<dbReference type="OrthoDB" id="329835at2759"/>
<dbReference type="InterPro" id="IPR050091">
    <property type="entry name" value="PKS_NRPS_Biosynth_Enz"/>
</dbReference>
<dbReference type="GO" id="GO:0006633">
    <property type="term" value="P:fatty acid biosynthetic process"/>
    <property type="evidence" value="ECO:0007669"/>
    <property type="project" value="InterPro"/>
</dbReference>
<dbReference type="GO" id="GO:0004312">
    <property type="term" value="F:fatty acid synthase activity"/>
    <property type="evidence" value="ECO:0007669"/>
    <property type="project" value="TreeGrafter"/>
</dbReference>
<dbReference type="PROSITE" id="PS52004">
    <property type="entry name" value="KS3_2"/>
    <property type="match status" value="1"/>
</dbReference>
<dbReference type="GO" id="GO:0044550">
    <property type="term" value="P:secondary metabolite biosynthetic process"/>
    <property type="evidence" value="ECO:0007669"/>
    <property type="project" value="TreeGrafter"/>
</dbReference>
<dbReference type="Pfam" id="PF16073">
    <property type="entry name" value="SAT"/>
    <property type="match status" value="1"/>
</dbReference>
<dbReference type="PANTHER" id="PTHR43775:SF40">
    <property type="entry name" value="NORSOLORINIC ACID SYNTHASE STCA"/>
    <property type="match status" value="1"/>
</dbReference>
<dbReference type="SUPFAM" id="SSF55048">
    <property type="entry name" value="Probable ACP-binding domain of malonyl-CoA ACP transacylase"/>
    <property type="match status" value="1"/>
</dbReference>
<evidence type="ECO:0000256" key="3">
    <source>
        <dbReference type="ARBA" id="ARBA00022679"/>
    </source>
</evidence>
<accession>A0A9P8UMB5</accession>
<evidence type="ECO:0000259" key="6">
    <source>
        <dbReference type="PROSITE" id="PS50075"/>
    </source>
</evidence>
<dbReference type="InterPro" id="IPR014030">
    <property type="entry name" value="Ketoacyl_synth_N"/>
</dbReference>
<proteinExistence type="predicted"/>
<comment type="caution">
    <text evidence="9">The sequence shown here is derived from an EMBL/GenBank/DDBJ whole genome shotgun (WGS) entry which is preliminary data.</text>
</comment>
<dbReference type="PROSITE" id="PS50075">
    <property type="entry name" value="CARRIER"/>
    <property type="match status" value="2"/>
</dbReference>
<dbReference type="GO" id="GO:0004315">
    <property type="term" value="F:3-oxoacyl-[acyl-carrier-protein] synthase activity"/>
    <property type="evidence" value="ECO:0007669"/>
    <property type="project" value="InterPro"/>
</dbReference>
<feature type="domain" description="PKS/mFAS DH" evidence="8">
    <location>
        <begin position="1387"/>
        <end position="1694"/>
    </location>
</feature>
<keyword evidence="3" id="KW-0808">Transferase</keyword>
<dbReference type="InterPro" id="IPR001227">
    <property type="entry name" value="Ac_transferase_dom_sf"/>
</dbReference>
<dbReference type="NCBIfam" id="TIGR04532">
    <property type="entry name" value="PT_fungal_PKS"/>
    <property type="match status" value="1"/>
</dbReference>
<dbReference type="InterPro" id="IPR016039">
    <property type="entry name" value="Thiolase-like"/>
</dbReference>
<dbReference type="Pfam" id="PF00698">
    <property type="entry name" value="Acyl_transf_1"/>
    <property type="match status" value="1"/>
</dbReference>